<name>A0A6L3Z2G2_BRUAN</name>
<dbReference type="RefSeq" id="WP_151664124.1">
    <property type="nucleotide sequence ID" value="NZ_WBWS01000024.1"/>
</dbReference>
<protein>
    <submittedName>
        <fullName evidence="1">Uncharacterized protein</fullName>
    </submittedName>
</protein>
<evidence type="ECO:0000313" key="2">
    <source>
        <dbReference type="Proteomes" id="UP000481876"/>
    </source>
</evidence>
<sequence length="146" mass="15747">MAKFGILRSIGHNVADSVGSGVGLLVGVYSMDIYGEAAASPEGYIEINFLTGKTSGSKVSESLGDAIKLYKEGLPRLCTRHGIDVAEFRQLTARYSGQGVLRGFCVTTENSQGRTLIDEYRGMPGKRLKVMDPFGRIRPKNGTASR</sequence>
<accession>A0A6L3Z2G2</accession>
<dbReference type="EMBL" id="WBWS01000024">
    <property type="protein sequence ID" value="KAB2764307.1"/>
    <property type="molecule type" value="Genomic_DNA"/>
</dbReference>
<comment type="caution">
    <text evidence="1">The sequence shown here is derived from an EMBL/GenBank/DDBJ whole genome shotgun (WGS) entry which is preliminary data.</text>
</comment>
<evidence type="ECO:0000313" key="1">
    <source>
        <dbReference type="EMBL" id="KAB2764307.1"/>
    </source>
</evidence>
<proteinExistence type="predicted"/>
<gene>
    <name evidence="1" type="ORF">F9L04_20210</name>
</gene>
<organism evidence="1 2">
    <name type="scientific">Brucella anthropi</name>
    <name type="common">Ochrobactrum anthropi</name>
    <dbReference type="NCBI Taxonomy" id="529"/>
    <lineage>
        <taxon>Bacteria</taxon>
        <taxon>Pseudomonadati</taxon>
        <taxon>Pseudomonadota</taxon>
        <taxon>Alphaproteobacteria</taxon>
        <taxon>Hyphomicrobiales</taxon>
        <taxon>Brucellaceae</taxon>
        <taxon>Brucella/Ochrobactrum group</taxon>
        <taxon>Brucella</taxon>
    </lineage>
</organism>
<dbReference type="AlphaFoldDB" id="A0A6L3Z2G2"/>
<reference evidence="1 2" key="1">
    <citation type="submission" date="2019-09" db="EMBL/GenBank/DDBJ databases">
        <title>Taxonomic organization of the family Brucellaceae based on a phylogenomic approach.</title>
        <authorList>
            <person name="Leclercq S."/>
            <person name="Cloeckaert A."/>
            <person name="Zygmunt M.S."/>
        </authorList>
    </citation>
    <scope>NUCLEOTIDE SEQUENCE [LARGE SCALE GENOMIC DNA]</scope>
    <source>
        <strain evidence="1 2">LMG 3313</strain>
    </source>
</reference>
<dbReference type="Proteomes" id="UP000481876">
    <property type="component" value="Unassembled WGS sequence"/>
</dbReference>